<dbReference type="PROSITE" id="PS50088">
    <property type="entry name" value="ANK_REPEAT"/>
    <property type="match status" value="1"/>
</dbReference>
<dbReference type="SMART" id="SM00248">
    <property type="entry name" value="ANK"/>
    <property type="match status" value="5"/>
</dbReference>
<proteinExistence type="predicted"/>
<dbReference type="OrthoDB" id="195446at2759"/>
<dbReference type="Proteomes" id="UP000799750">
    <property type="component" value="Unassembled WGS sequence"/>
</dbReference>
<keyword evidence="5" id="KW-1185">Reference proteome</keyword>
<dbReference type="SUPFAM" id="SSF48403">
    <property type="entry name" value="Ankyrin repeat"/>
    <property type="match status" value="1"/>
</dbReference>
<dbReference type="InterPro" id="IPR036770">
    <property type="entry name" value="Ankyrin_rpt-contain_sf"/>
</dbReference>
<evidence type="ECO:0000256" key="1">
    <source>
        <dbReference type="ARBA" id="ARBA00022737"/>
    </source>
</evidence>
<evidence type="ECO:0000256" key="2">
    <source>
        <dbReference type="ARBA" id="ARBA00023043"/>
    </source>
</evidence>
<feature type="repeat" description="ANK" evidence="3">
    <location>
        <begin position="373"/>
        <end position="412"/>
    </location>
</feature>
<protein>
    <submittedName>
        <fullName evidence="4">Ankyrin</fullName>
    </submittedName>
</protein>
<dbReference type="PANTHER" id="PTHR24198:SF165">
    <property type="entry name" value="ANKYRIN REPEAT-CONTAINING PROTEIN-RELATED"/>
    <property type="match status" value="1"/>
</dbReference>
<dbReference type="Gene3D" id="1.25.40.20">
    <property type="entry name" value="Ankyrin repeat-containing domain"/>
    <property type="match status" value="1"/>
</dbReference>
<evidence type="ECO:0000256" key="3">
    <source>
        <dbReference type="PROSITE-ProRule" id="PRU00023"/>
    </source>
</evidence>
<dbReference type="AlphaFoldDB" id="A0A6A6QPL9"/>
<keyword evidence="2 3" id="KW-0040">ANK repeat</keyword>
<dbReference type="EMBL" id="MU004192">
    <property type="protein sequence ID" value="KAF2493653.1"/>
    <property type="molecule type" value="Genomic_DNA"/>
</dbReference>
<evidence type="ECO:0000313" key="5">
    <source>
        <dbReference type="Proteomes" id="UP000799750"/>
    </source>
</evidence>
<accession>A0A6A6QPL9</accession>
<sequence length="584" mass="66697">MAPTAAPTLHTIPNEMLLEMSQWMSNSDLKNLVRTHSNIHVFLQSELHKRALMDRPGCNHSIRYQAVCTCERIPALKWAIRNGDSRLLQYLLHHQASGKSQNGHWPVVDWAVEFGDLYQKNQPPPRGGYGFPYFNRDRNIVKDQMTSLLERHLENFGSSRVPVEKSKTRTRFYWSYFLSKADLKVVRLLLQLGANPMALSPRRNWSYTTTHPLTPSPYIFGITVPKILKEFINHGVNLSWFSGAGNILWNAARKADYPIVKTLLQAGMDPNVGGPTNMFHPLNCALDVPVRGFLDTTERRMVAELLIEKGADPNVPFPNGDYPIHKVVVDFQKGSIGHLIPDICHDEDFQRISREHFTLLISRCSNIDVQNSAGKTALHVAFERQCSHGCTSGLGYVQMLLEAGADPFLPDHSGETPYEYALGEAHSDCFHPFLHFFTSCALKSNRVQLIPAKVVYEQAHAEHCLKLHPKYSYYDGQTPLDRHIRSDTVRIFLDVKHALEEFPWTVGPVGLKKLYRSFWEQHGGEILNPDFEDEVQMVKWGELCKDFPDWAPGDWQKWREDQAWMNKTELRHSARINTGYSNGS</sequence>
<organism evidence="4 5">
    <name type="scientific">Lophium mytilinum</name>
    <dbReference type="NCBI Taxonomy" id="390894"/>
    <lineage>
        <taxon>Eukaryota</taxon>
        <taxon>Fungi</taxon>
        <taxon>Dikarya</taxon>
        <taxon>Ascomycota</taxon>
        <taxon>Pezizomycotina</taxon>
        <taxon>Dothideomycetes</taxon>
        <taxon>Pleosporomycetidae</taxon>
        <taxon>Mytilinidiales</taxon>
        <taxon>Mytilinidiaceae</taxon>
        <taxon>Lophium</taxon>
    </lineage>
</organism>
<gene>
    <name evidence="4" type="ORF">BU16DRAFT_619923</name>
</gene>
<name>A0A6A6QPL9_9PEZI</name>
<keyword evidence="1" id="KW-0677">Repeat</keyword>
<dbReference type="Pfam" id="PF00023">
    <property type="entry name" value="Ank"/>
    <property type="match status" value="1"/>
</dbReference>
<evidence type="ECO:0000313" key="4">
    <source>
        <dbReference type="EMBL" id="KAF2493653.1"/>
    </source>
</evidence>
<reference evidence="4" key="1">
    <citation type="journal article" date="2020" name="Stud. Mycol.">
        <title>101 Dothideomycetes genomes: a test case for predicting lifestyles and emergence of pathogens.</title>
        <authorList>
            <person name="Haridas S."/>
            <person name="Albert R."/>
            <person name="Binder M."/>
            <person name="Bloem J."/>
            <person name="Labutti K."/>
            <person name="Salamov A."/>
            <person name="Andreopoulos B."/>
            <person name="Baker S."/>
            <person name="Barry K."/>
            <person name="Bills G."/>
            <person name="Bluhm B."/>
            <person name="Cannon C."/>
            <person name="Castanera R."/>
            <person name="Culley D."/>
            <person name="Daum C."/>
            <person name="Ezra D."/>
            <person name="Gonzalez J."/>
            <person name="Henrissat B."/>
            <person name="Kuo A."/>
            <person name="Liang C."/>
            <person name="Lipzen A."/>
            <person name="Lutzoni F."/>
            <person name="Magnuson J."/>
            <person name="Mondo S."/>
            <person name="Nolan M."/>
            <person name="Ohm R."/>
            <person name="Pangilinan J."/>
            <person name="Park H.-J."/>
            <person name="Ramirez L."/>
            <person name="Alfaro M."/>
            <person name="Sun H."/>
            <person name="Tritt A."/>
            <person name="Yoshinaga Y."/>
            <person name="Zwiers L.-H."/>
            <person name="Turgeon B."/>
            <person name="Goodwin S."/>
            <person name="Spatafora J."/>
            <person name="Crous P."/>
            <person name="Grigoriev I."/>
        </authorList>
    </citation>
    <scope>NUCLEOTIDE SEQUENCE</scope>
    <source>
        <strain evidence="4">CBS 269.34</strain>
    </source>
</reference>
<dbReference type="PANTHER" id="PTHR24198">
    <property type="entry name" value="ANKYRIN REPEAT AND PROTEIN KINASE DOMAIN-CONTAINING PROTEIN"/>
    <property type="match status" value="1"/>
</dbReference>
<dbReference type="InterPro" id="IPR002110">
    <property type="entry name" value="Ankyrin_rpt"/>
</dbReference>